<organism evidence="2 3">
    <name type="scientific">Nephila pilipes</name>
    <name type="common">Giant wood spider</name>
    <name type="synonym">Nephila maculata</name>
    <dbReference type="NCBI Taxonomy" id="299642"/>
    <lineage>
        <taxon>Eukaryota</taxon>
        <taxon>Metazoa</taxon>
        <taxon>Ecdysozoa</taxon>
        <taxon>Arthropoda</taxon>
        <taxon>Chelicerata</taxon>
        <taxon>Arachnida</taxon>
        <taxon>Araneae</taxon>
        <taxon>Araneomorphae</taxon>
        <taxon>Entelegynae</taxon>
        <taxon>Araneoidea</taxon>
        <taxon>Nephilidae</taxon>
        <taxon>Nephila</taxon>
    </lineage>
</organism>
<keyword evidence="1" id="KW-1133">Transmembrane helix</keyword>
<comment type="caution">
    <text evidence="2">The sequence shown here is derived from an EMBL/GenBank/DDBJ whole genome shotgun (WGS) entry which is preliminary data.</text>
</comment>
<dbReference type="Proteomes" id="UP000887013">
    <property type="component" value="Unassembled WGS sequence"/>
</dbReference>
<evidence type="ECO:0000313" key="2">
    <source>
        <dbReference type="EMBL" id="GFS84286.1"/>
    </source>
</evidence>
<name>A0A8X6T9I9_NEPPI</name>
<reference evidence="2" key="1">
    <citation type="submission" date="2020-08" db="EMBL/GenBank/DDBJ databases">
        <title>Multicomponent nature underlies the extraordinary mechanical properties of spider dragline silk.</title>
        <authorList>
            <person name="Kono N."/>
            <person name="Nakamura H."/>
            <person name="Mori M."/>
            <person name="Yoshida Y."/>
            <person name="Ohtoshi R."/>
            <person name="Malay A.D."/>
            <person name="Moran D.A.P."/>
            <person name="Tomita M."/>
            <person name="Numata K."/>
            <person name="Arakawa K."/>
        </authorList>
    </citation>
    <scope>NUCLEOTIDE SEQUENCE</scope>
</reference>
<protein>
    <submittedName>
        <fullName evidence="2">Uncharacterized protein</fullName>
    </submittedName>
</protein>
<keyword evidence="1" id="KW-0472">Membrane</keyword>
<keyword evidence="1" id="KW-0812">Transmembrane</keyword>
<dbReference type="EMBL" id="BMAW01098341">
    <property type="protein sequence ID" value="GFS84286.1"/>
    <property type="molecule type" value="Genomic_DNA"/>
</dbReference>
<dbReference type="AlphaFoldDB" id="A0A8X6T9I9"/>
<feature type="transmembrane region" description="Helical" evidence="1">
    <location>
        <begin position="43"/>
        <end position="62"/>
    </location>
</feature>
<gene>
    <name evidence="2" type="ORF">NPIL_17951</name>
</gene>
<evidence type="ECO:0000256" key="1">
    <source>
        <dbReference type="SAM" id="Phobius"/>
    </source>
</evidence>
<proteinExistence type="predicted"/>
<accession>A0A8X6T9I9</accession>
<evidence type="ECO:0000313" key="3">
    <source>
        <dbReference type="Proteomes" id="UP000887013"/>
    </source>
</evidence>
<keyword evidence="3" id="KW-1185">Reference proteome</keyword>
<sequence>MRTFSEHYMTNMRCYSFTAKQLQTARFTRTFHRYSRQPYLRNWLPYCFMAIPLYYYRLNMAVSRKPAANRKSIPKTPLRLAVRHYTVANTDRFTLKPLLLGDQNTCKTAVKPLQVFYLVPLVSLIRSPELLWTV</sequence>